<dbReference type="EMBL" id="JASNRB020000027">
    <property type="protein sequence ID" value="MFJ1471757.1"/>
    <property type="molecule type" value="Genomic_DNA"/>
</dbReference>
<evidence type="ECO:0000313" key="2">
    <source>
        <dbReference type="Proteomes" id="UP001168096"/>
    </source>
</evidence>
<evidence type="ECO:0000313" key="1">
    <source>
        <dbReference type="EMBL" id="MFJ1471757.1"/>
    </source>
</evidence>
<organism evidence="1 2">
    <name type="scientific">Massilia orientalis</name>
    <dbReference type="NCBI Taxonomy" id="3050128"/>
    <lineage>
        <taxon>Bacteria</taxon>
        <taxon>Pseudomonadati</taxon>
        <taxon>Pseudomonadota</taxon>
        <taxon>Betaproteobacteria</taxon>
        <taxon>Burkholderiales</taxon>
        <taxon>Oxalobacteraceae</taxon>
        <taxon>Telluria group</taxon>
        <taxon>Massilia</taxon>
    </lineage>
</organism>
<keyword evidence="2" id="KW-1185">Reference proteome</keyword>
<sequence>MALGVPALIALVFIFWFMVAKPI</sequence>
<proteinExistence type="predicted"/>
<reference evidence="1" key="1">
    <citation type="submission" date="2024-11" db="EMBL/GenBank/DDBJ databases">
        <title>Description of Massilia orientalis sp. nov., isolated from rhizosphere soil of Ageratina adenophora.</title>
        <authorList>
            <person name="Wang Y."/>
        </authorList>
    </citation>
    <scope>NUCLEOTIDE SEQUENCE</scope>
    <source>
        <strain evidence="1">YIM B02787</strain>
    </source>
</reference>
<accession>A0ACC7MI53</accession>
<comment type="caution">
    <text evidence="1">The sequence shown here is derived from an EMBL/GenBank/DDBJ whole genome shotgun (WGS) entry which is preliminary data.</text>
</comment>
<dbReference type="Proteomes" id="UP001168096">
    <property type="component" value="Unassembled WGS sequence"/>
</dbReference>
<name>A0ACC7MI53_9BURK</name>
<protein>
    <submittedName>
        <fullName evidence="1">Uncharacterized protein</fullName>
    </submittedName>
</protein>
<gene>
    <name evidence="1" type="ORF">QPK29_028895</name>
</gene>